<accession>A0A6C0LDK1</accession>
<keyword evidence="1" id="KW-0479">Metal-binding</keyword>
<evidence type="ECO:0000256" key="1">
    <source>
        <dbReference type="ARBA" id="ARBA00022723"/>
    </source>
</evidence>
<organism evidence="5">
    <name type="scientific">viral metagenome</name>
    <dbReference type="NCBI Taxonomy" id="1070528"/>
    <lineage>
        <taxon>unclassified sequences</taxon>
        <taxon>metagenomes</taxon>
        <taxon>organismal metagenomes</taxon>
    </lineage>
</organism>
<evidence type="ECO:0000313" key="5">
    <source>
        <dbReference type="EMBL" id="QHU28135.1"/>
    </source>
</evidence>
<dbReference type="SUPFAM" id="SSF118310">
    <property type="entry name" value="AN1-like Zinc finger"/>
    <property type="match status" value="1"/>
</dbReference>
<dbReference type="InterPro" id="IPR050652">
    <property type="entry name" value="AN1_A20_ZnFinger"/>
</dbReference>
<dbReference type="AlphaFoldDB" id="A0A6C0LDK1"/>
<reference evidence="5" key="1">
    <citation type="journal article" date="2020" name="Nature">
        <title>Giant virus diversity and host interactions through global metagenomics.</title>
        <authorList>
            <person name="Schulz F."/>
            <person name="Roux S."/>
            <person name="Paez-Espino D."/>
            <person name="Jungbluth S."/>
            <person name="Walsh D.A."/>
            <person name="Denef V.J."/>
            <person name="McMahon K.D."/>
            <person name="Konstantinidis K.T."/>
            <person name="Eloe-Fadrosh E.A."/>
            <person name="Kyrpides N.C."/>
            <person name="Woyke T."/>
        </authorList>
    </citation>
    <scope>NUCLEOTIDE SEQUENCE</scope>
    <source>
        <strain evidence="5">GVMAG-M-3300027770-17</strain>
    </source>
</reference>
<feature type="domain" description="AN1-type" evidence="4">
    <location>
        <begin position="4"/>
        <end position="40"/>
    </location>
</feature>
<keyword evidence="2" id="KW-0863">Zinc-finger</keyword>
<name>A0A6C0LDK1_9ZZZZ</name>
<evidence type="ECO:0000256" key="2">
    <source>
        <dbReference type="ARBA" id="ARBA00022771"/>
    </source>
</evidence>
<dbReference type="InterPro" id="IPR000058">
    <property type="entry name" value="Znf_AN1"/>
</dbReference>
<proteinExistence type="predicted"/>
<keyword evidence="3" id="KW-0862">Zinc</keyword>
<evidence type="ECO:0000259" key="4">
    <source>
        <dbReference type="SMART" id="SM00154"/>
    </source>
</evidence>
<dbReference type="PANTHER" id="PTHR10634">
    <property type="entry name" value="AN1-TYPE ZINC FINGER PROTEIN"/>
    <property type="match status" value="1"/>
</dbReference>
<dbReference type="SMART" id="SM00154">
    <property type="entry name" value="ZnF_AN1"/>
    <property type="match status" value="1"/>
</dbReference>
<sequence length="62" mass="7415">MERCSRCKKKTLLTFNCKCLGKFCMNCKIPEIHLCLYDYRKEQRDKLEKLNPAITNMKISKI</sequence>
<protein>
    <recommendedName>
        <fullName evidence="4">AN1-type domain-containing protein</fullName>
    </recommendedName>
</protein>
<dbReference type="GO" id="GO:0008270">
    <property type="term" value="F:zinc ion binding"/>
    <property type="evidence" value="ECO:0007669"/>
    <property type="project" value="UniProtKB-KW"/>
</dbReference>
<dbReference type="EMBL" id="MN740470">
    <property type="protein sequence ID" value="QHU28135.1"/>
    <property type="molecule type" value="Genomic_DNA"/>
</dbReference>
<dbReference type="Gene3D" id="4.10.1110.10">
    <property type="entry name" value="AN1-like Zinc finger"/>
    <property type="match status" value="1"/>
</dbReference>
<dbReference type="InterPro" id="IPR035896">
    <property type="entry name" value="AN1-like_Znf"/>
</dbReference>
<evidence type="ECO:0000256" key="3">
    <source>
        <dbReference type="ARBA" id="ARBA00022833"/>
    </source>
</evidence>